<name>A0AAJ6LZ34_9PSED</name>
<dbReference type="InterPro" id="IPR010906">
    <property type="entry name" value="Phage_lambda_Nu1_terminase-ssu"/>
</dbReference>
<gene>
    <name evidence="1" type="ORF">RI108_18875</name>
</gene>
<dbReference type="RefSeq" id="WP_310791732.1">
    <property type="nucleotide sequence ID" value="NZ_CP134081.1"/>
</dbReference>
<evidence type="ECO:0000313" key="1">
    <source>
        <dbReference type="EMBL" id="WNC09306.1"/>
    </source>
</evidence>
<organism evidence="1 2">
    <name type="scientific">Pseudomonas coleopterorum</name>
    <dbReference type="NCBI Taxonomy" id="1605838"/>
    <lineage>
        <taxon>Bacteria</taxon>
        <taxon>Pseudomonadati</taxon>
        <taxon>Pseudomonadota</taxon>
        <taxon>Gammaproteobacteria</taxon>
        <taxon>Pseudomonadales</taxon>
        <taxon>Pseudomonadaceae</taxon>
        <taxon>Pseudomonas</taxon>
    </lineage>
</organism>
<evidence type="ECO:0000313" key="2">
    <source>
        <dbReference type="Proteomes" id="UP001258207"/>
    </source>
</evidence>
<dbReference type="Proteomes" id="UP001258207">
    <property type="component" value="Chromosome"/>
</dbReference>
<accession>A0AAJ6LZ34</accession>
<dbReference type="EMBL" id="CP134081">
    <property type="protein sequence ID" value="WNC09306.1"/>
    <property type="molecule type" value="Genomic_DNA"/>
</dbReference>
<protein>
    <submittedName>
        <fullName evidence="1">Terminase small subunit</fullName>
    </submittedName>
</protein>
<proteinExistence type="predicted"/>
<reference evidence="1" key="1">
    <citation type="submission" date="2023-09" db="EMBL/GenBank/DDBJ databases">
        <title>First report of Pseudomonas coleopterorum DJ13 causing leaf spot on Rhododendron pulchrum Sweet in China.</title>
        <authorList>
            <person name="Zhang Y."/>
        </authorList>
    </citation>
    <scope>NUCLEOTIDE SEQUENCE</scope>
    <source>
        <strain evidence="1">DJ13</strain>
    </source>
</reference>
<dbReference type="AlphaFoldDB" id="A0AAJ6LZ34"/>
<dbReference type="Pfam" id="PF07471">
    <property type="entry name" value="Phage_Nu1"/>
    <property type="match status" value="1"/>
</dbReference>
<sequence length="179" mass="19721">MANQKQLGEHLDLTDRQVRNLLKDGVLPGSKGNGGLDLEAGRVAYIRYLRGLAAGQVKAETGIPEGDDIDPLIEYKLMEERRGLTAAQRVGQEKKNDIAERRLVPVDFAIFALTRIAAQIGSTLDTVGQKVKRKYPDIELHHIEALQREIAGARNIAANLGEDLPAILDEYLDQLEEAS</sequence>